<dbReference type="STRING" id="6290.A0A0N4X0P8"/>
<dbReference type="WBParaSite" id="HPLM_0001784801-mRNA-1">
    <property type="protein sequence ID" value="HPLM_0001784801-mRNA-1"/>
    <property type="gene ID" value="HPLM_0001784801"/>
</dbReference>
<proteinExistence type="predicted"/>
<dbReference type="AlphaFoldDB" id="A0A0N4X0P8"/>
<accession>A0A0N4X0P8</accession>
<reference evidence="1 2" key="2">
    <citation type="submission" date="2018-11" db="EMBL/GenBank/DDBJ databases">
        <authorList>
            <consortium name="Pathogen Informatics"/>
        </authorList>
    </citation>
    <scope>NUCLEOTIDE SEQUENCE [LARGE SCALE GENOMIC DNA]</scope>
    <source>
        <strain evidence="1 2">MHpl1</strain>
    </source>
</reference>
<evidence type="ECO:0000313" key="1">
    <source>
        <dbReference type="EMBL" id="VDO67232.1"/>
    </source>
</evidence>
<dbReference type="EMBL" id="UZAF01020180">
    <property type="protein sequence ID" value="VDO67232.1"/>
    <property type="molecule type" value="Genomic_DNA"/>
</dbReference>
<dbReference type="OMA" id="KHHACKL"/>
<gene>
    <name evidence="1" type="ORF">HPLM_LOCUS17841</name>
</gene>
<dbReference type="Proteomes" id="UP000268014">
    <property type="component" value="Unassembled WGS sequence"/>
</dbReference>
<reference evidence="3" key="1">
    <citation type="submission" date="2017-02" db="UniProtKB">
        <authorList>
            <consortium name="WormBaseParasite"/>
        </authorList>
    </citation>
    <scope>IDENTIFICATION</scope>
</reference>
<evidence type="ECO:0000313" key="2">
    <source>
        <dbReference type="Proteomes" id="UP000268014"/>
    </source>
</evidence>
<keyword evidence="2" id="KW-1185">Reference proteome</keyword>
<organism evidence="3">
    <name type="scientific">Haemonchus placei</name>
    <name type="common">Barber's pole worm</name>
    <dbReference type="NCBI Taxonomy" id="6290"/>
    <lineage>
        <taxon>Eukaryota</taxon>
        <taxon>Metazoa</taxon>
        <taxon>Ecdysozoa</taxon>
        <taxon>Nematoda</taxon>
        <taxon>Chromadorea</taxon>
        <taxon>Rhabditida</taxon>
        <taxon>Rhabditina</taxon>
        <taxon>Rhabditomorpha</taxon>
        <taxon>Strongyloidea</taxon>
        <taxon>Trichostrongylidae</taxon>
        <taxon>Haemonchus</taxon>
    </lineage>
</organism>
<protein>
    <submittedName>
        <fullName evidence="3">BACK domain-containing protein</fullName>
    </submittedName>
</protein>
<name>A0A0N4X0P8_HAEPC</name>
<sequence>MAKIQLFKKQKHHACKLIRSSESDLKLLDGPFTFSTEKEDCEVYIIEKTAQLNHLTTTIKKAKQLHDIHFDKAIETISSRSEQKDREKLMLELNNHMELESNGLEIAIIQWLSKIEFRKEEEVQQASFIAEAASIANQAGSKKHNSHSGGVV</sequence>
<dbReference type="OrthoDB" id="5887796at2759"/>
<evidence type="ECO:0000313" key="3">
    <source>
        <dbReference type="WBParaSite" id="HPLM_0001784801-mRNA-1"/>
    </source>
</evidence>